<feature type="transmembrane region" description="Helical" evidence="6">
    <location>
        <begin position="269"/>
        <end position="294"/>
    </location>
</feature>
<feature type="region of interest" description="Disordered" evidence="5">
    <location>
        <begin position="419"/>
        <end position="447"/>
    </location>
</feature>
<dbReference type="Gene3D" id="1.20.1250.20">
    <property type="entry name" value="MFS general substrate transporter like domains"/>
    <property type="match status" value="1"/>
</dbReference>
<evidence type="ECO:0000313" key="9">
    <source>
        <dbReference type="Proteomes" id="UP000012174"/>
    </source>
</evidence>
<evidence type="ECO:0000256" key="6">
    <source>
        <dbReference type="SAM" id="Phobius"/>
    </source>
</evidence>
<proteinExistence type="predicted"/>
<feature type="domain" description="Major facilitator superfamily (MFS) profile" evidence="7">
    <location>
        <begin position="45"/>
        <end position="447"/>
    </location>
</feature>
<feature type="transmembrane region" description="Helical" evidence="6">
    <location>
        <begin position="382"/>
        <end position="402"/>
    </location>
</feature>
<feature type="transmembrane region" description="Helical" evidence="6">
    <location>
        <begin position="176"/>
        <end position="197"/>
    </location>
</feature>
<reference evidence="9" key="1">
    <citation type="journal article" date="2013" name="Genome Announc.">
        <title>Draft genome sequence of the grapevine dieback fungus Eutypa lata UCR-EL1.</title>
        <authorList>
            <person name="Blanco-Ulate B."/>
            <person name="Rolshausen P.E."/>
            <person name="Cantu D."/>
        </authorList>
    </citation>
    <scope>NUCLEOTIDE SEQUENCE [LARGE SCALE GENOMIC DNA]</scope>
    <source>
        <strain evidence="9">UCR-EL1</strain>
    </source>
</reference>
<dbReference type="EMBL" id="KB706244">
    <property type="protein sequence ID" value="EMR68396.1"/>
    <property type="molecule type" value="Genomic_DNA"/>
</dbReference>
<dbReference type="OrthoDB" id="2351791at2759"/>
<keyword evidence="4 6" id="KW-0472">Membrane</keyword>
<feature type="compositionally biased region" description="Basic and acidic residues" evidence="5">
    <location>
        <begin position="437"/>
        <end position="447"/>
    </location>
</feature>
<feature type="transmembrane region" description="Helical" evidence="6">
    <location>
        <begin position="306"/>
        <end position="329"/>
    </location>
</feature>
<dbReference type="PANTHER" id="PTHR23501:SF59">
    <property type="entry name" value="MAJOR FACILITATOR SUPERFAMILY (MFS) PROFILE DOMAIN-CONTAINING PROTEIN-RELATED"/>
    <property type="match status" value="1"/>
</dbReference>
<keyword evidence="3 6" id="KW-1133">Transmembrane helix</keyword>
<feature type="transmembrane region" description="Helical" evidence="6">
    <location>
        <begin position="143"/>
        <end position="164"/>
    </location>
</feature>
<comment type="subcellular location">
    <subcellularLocation>
        <location evidence="1">Membrane</location>
        <topology evidence="1">Multi-pass membrane protein</topology>
    </subcellularLocation>
</comment>
<feature type="compositionally biased region" description="Low complexity" evidence="5">
    <location>
        <begin position="13"/>
        <end position="25"/>
    </location>
</feature>
<protein>
    <submittedName>
        <fullName evidence="8">Putative mfs multidrug transporter protein</fullName>
    </submittedName>
</protein>
<feature type="transmembrane region" description="Helical" evidence="6">
    <location>
        <begin position="244"/>
        <end position="263"/>
    </location>
</feature>
<dbReference type="GO" id="GO:0005886">
    <property type="term" value="C:plasma membrane"/>
    <property type="evidence" value="ECO:0007669"/>
    <property type="project" value="TreeGrafter"/>
</dbReference>
<keyword evidence="9" id="KW-1185">Reference proteome</keyword>
<sequence>MEIEPAPERVHDAAGTATAAAAADAPPAPEMNDAGAAWKPTKRFLLAFMSLQVIVAAVAIESTSLPAALPVLSSELGGTALEAFWAGTSYLLASTVIQPTVASMSHILGRRIMLYVCAAGFAGGSLITALARNFTVVLVGRTIQTSSGGGIVVLLEILISDLIPLAHRGTWFSINAAMWSFGTAGGPLMGAAFAQYVSWLLYYQAVKSYSPILSAVAMLPVTIHLSWASMAVGAIAGKILRYRWALWGGWTLVTLGSGILYLLKPETSIVQYVFLTTPFGLGAGMLFTAEILAIQAGTEPMLNGHAAAFFSFIRIFGQAIGVAVSGVVFQNVFKKKLDGLPEFAGVAYEYSRDATLVVEIIQGMPSGESKARIIQAYSDALGAIWLSLLAFSALAAVLSMTVKGYSMAQEHVTEQKLVQGEKSKPVNMESGVLVGEQSEKRNETEDA</sequence>
<evidence type="ECO:0000256" key="1">
    <source>
        <dbReference type="ARBA" id="ARBA00004141"/>
    </source>
</evidence>
<dbReference type="PANTHER" id="PTHR23501">
    <property type="entry name" value="MAJOR FACILITATOR SUPERFAMILY"/>
    <property type="match status" value="1"/>
</dbReference>
<dbReference type="Pfam" id="PF07690">
    <property type="entry name" value="MFS_1"/>
    <property type="match status" value="1"/>
</dbReference>
<evidence type="ECO:0000256" key="3">
    <source>
        <dbReference type="ARBA" id="ARBA00022989"/>
    </source>
</evidence>
<dbReference type="Gene3D" id="1.20.1720.10">
    <property type="entry name" value="Multidrug resistance protein D"/>
    <property type="match status" value="1"/>
</dbReference>
<dbReference type="InterPro" id="IPR036259">
    <property type="entry name" value="MFS_trans_sf"/>
</dbReference>
<dbReference type="GO" id="GO:0022857">
    <property type="term" value="F:transmembrane transporter activity"/>
    <property type="evidence" value="ECO:0007669"/>
    <property type="project" value="InterPro"/>
</dbReference>
<feature type="transmembrane region" description="Helical" evidence="6">
    <location>
        <begin position="44"/>
        <end position="63"/>
    </location>
</feature>
<dbReference type="Proteomes" id="UP000012174">
    <property type="component" value="Unassembled WGS sequence"/>
</dbReference>
<dbReference type="STRING" id="1287681.M7TEN7"/>
<keyword evidence="2 6" id="KW-0812">Transmembrane</keyword>
<dbReference type="eggNOG" id="KOG0254">
    <property type="taxonomic scope" value="Eukaryota"/>
</dbReference>
<name>M7TEN7_EUTLA</name>
<feature type="transmembrane region" description="Helical" evidence="6">
    <location>
        <begin position="113"/>
        <end position="131"/>
    </location>
</feature>
<accession>M7TEN7</accession>
<dbReference type="PROSITE" id="PS50850">
    <property type="entry name" value="MFS"/>
    <property type="match status" value="1"/>
</dbReference>
<gene>
    <name evidence="8" type="ORF">UCREL1_4592</name>
</gene>
<dbReference type="KEGG" id="ela:UCREL1_4592"/>
<evidence type="ECO:0000313" key="8">
    <source>
        <dbReference type="EMBL" id="EMR68396.1"/>
    </source>
</evidence>
<evidence type="ECO:0000256" key="4">
    <source>
        <dbReference type="ARBA" id="ARBA00023136"/>
    </source>
</evidence>
<dbReference type="SUPFAM" id="SSF103473">
    <property type="entry name" value="MFS general substrate transporter"/>
    <property type="match status" value="1"/>
</dbReference>
<evidence type="ECO:0000259" key="7">
    <source>
        <dbReference type="PROSITE" id="PS50850"/>
    </source>
</evidence>
<dbReference type="InterPro" id="IPR011701">
    <property type="entry name" value="MFS"/>
</dbReference>
<dbReference type="OMA" id="IWIGWAV"/>
<dbReference type="AlphaFoldDB" id="M7TEN7"/>
<feature type="compositionally biased region" description="Basic and acidic residues" evidence="5">
    <location>
        <begin position="1"/>
        <end position="12"/>
    </location>
</feature>
<organism evidence="8 9">
    <name type="scientific">Eutypa lata (strain UCR-EL1)</name>
    <name type="common">Grapevine dieback disease fungus</name>
    <name type="synonym">Eutypa armeniacae</name>
    <dbReference type="NCBI Taxonomy" id="1287681"/>
    <lineage>
        <taxon>Eukaryota</taxon>
        <taxon>Fungi</taxon>
        <taxon>Dikarya</taxon>
        <taxon>Ascomycota</taxon>
        <taxon>Pezizomycotina</taxon>
        <taxon>Sordariomycetes</taxon>
        <taxon>Xylariomycetidae</taxon>
        <taxon>Xylariales</taxon>
        <taxon>Diatrypaceae</taxon>
        <taxon>Eutypa</taxon>
    </lineage>
</organism>
<dbReference type="InterPro" id="IPR020846">
    <property type="entry name" value="MFS_dom"/>
</dbReference>
<evidence type="ECO:0000256" key="5">
    <source>
        <dbReference type="SAM" id="MobiDB-lite"/>
    </source>
</evidence>
<feature type="transmembrane region" description="Helical" evidence="6">
    <location>
        <begin position="209"/>
        <end position="232"/>
    </location>
</feature>
<evidence type="ECO:0000256" key="2">
    <source>
        <dbReference type="ARBA" id="ARBA00022692"/>
    </source>
</evidence>
<dbReference type="HOGENOM" id="CLU_000960_22_0_1"/>
<feature type="region of interest" description="Disordered" evidence="5">
    <location>
        <begin position="1"/>
        <end position="32"/>
    </location>
</feature>